<feature type="region of interest" description="Disordered" evidence="1">
    <location>
        <begin position="107"/>
        <end position="131"/>
    </location>
</feature>
<comment type="caution">
    <text evidence="2">The sequence shown here is derived from an EMBL/GenBank/DDBJ whole genome shotgun (WGS) entry which is preliminary data.</text>
</comment>
<accession>A0A401SGC4</accession>
<dbReference type="Proteomes" id="UP000287033">
    <property type="component" value="Unassembled WGS sequence"/>
</dbReference>
<sequence>MLLADSTEGTGIEVYRWKLDEVNKAIESICLCRRLSSGTAGLATQPSPEEDIHLSGATGIITPWKQELFSRQWHLRNRSGKVNVLLLRDCGSYRAGDADRRRDCRLPDHLSLPQKQDEEAEDAEGSGGVRARSLQPRGAEWFLAQGSGCDGEPSLPGGGSLSVPHTHSGLLKPPGPRRIRIGPSLYRHCEEPRVPICAFVMNYRLTADYNRPL</sequence>
<gene>
    <name evidence="2" type="ORF">chiPu_0007866</name>
</gene>
<protein>
    <submittedName>
        <fullName evidence="2">Uncharacterized protein</fullName>
    </submittedName>
</protein>
<organism evidence="2 3">
    <name type="scientific">Chiloscyllium punctatum</name>
    <name type="common">Brownbanded bambooshark</name>
    <name type="synonym">Hemiscyllium punctatum</name>
    <dbReference type="NCBI Taxonomy" id="137246"/>
    <lineage>
        <taxon>Eukaryota</taxon>
        <taxon>Metazoa</taxon>
        <taxon>Chordata</taxon>
        <taxon>Craniata</taxon>
        <taxon>Vertebrata</taxon>
        <taxon>Chondrichthyes</taxon>
        <taxon>Elasmobranchii</taxon>
        <taxon>Galeomorphii</taxon>
        <taxon>Galeoidea</taxon>
        <taxon>Orectolobiformes</taxon>
        <taxon>Hemiscylliidae</taxon>
        <taxon>Chiloscyllium</taxon>
    </lineage>
</organism>
<evidence type="ECO:0000313" key="2">
    <source>
        <dbReference type="EMBL" id="GCC29424.1"/>
    </source>
</evidence>
<name>A0A401SGC4_CHIPU</name>
<evidence type="ECO:0000313" key="3">
    <source>
        <dbReference type="Proteomes" id="UP000287033"/>
    </source>
</evidence>
<dbReference type="AlphaFoldDB" id="A0A401SGC4"/>
<keyword evidence="3" id="KW-1185">Reference proteome</keyword>
<reference evidence="2 3" key="1">
    <citation type="journal article" date="2018" name="Nat. Ecol. Evol.">
        <title>Shark genomes provide insights into elasmobranch evolution and the origin of vertebrates.</title>
        <authorList>
            <person name="Hara Y"/>
            <person name="Yamaguchi K"/>
            <person name="Onimaru K"/>
            <person name="Kadota M"/>
            <person name="Koyanagi M"/>
            <person name="Keeley SD"/>
            <person name="Tatsumi K"/>
            <person name="Tanaka K"/>
            <person name="Motone F"/>
            <person name="Kageyama Y"/>
            <person name="Nozu R"/>
            <person name="Adachi N"/>
            <person name="Nishimura O"/>
            <person name="Nakagawa R"/>
            <person name="Tanegashima C"/>
            <person name="Kiyatake I"/>
            <person name="Matsumoto R"/>
            <person name="Murakumo K"/>
            <person name="Nishida K"/>
            <person name="Terakita A"/>
            <person name="Kuratani S"/>
            <person name="Sato K"/>
            <person name="Hyodo S Kuraku.S."/>
        </authorList>
    </citation>
    <scope>NUCLEOTIDE SEQUENCE [LARGE SCALE GENOMIC DNA]</scope>
</reference>
<evidence type="ECO:0000256" key="1">
    <source>
        <dbReference type="SAM" id="MobiDB-lite"/>
    </source>
</evidence>
<feature type="region of interest" description="Disordered" evidence="1">
    <location>
        <begin position="153"/>
        <end position="176"/>
    </location>
</feature>
<proteinExistence type="predicted"/>
<dbReference type="EMBL" id="BEZZ01000249">
    <property type="protein sequence ID" value="GCC29424.1"/>
    <property type="molecule type" value="Genomic_DNA"/>
</dbReference>